<sequence>MHANGHIDRFARSHEAVFDQVHGTSAFFPFHRRFVLEFENIGRSYDPGFTVPYWDAPLDYRRPERSPVLQRNTLGGNGRSSDGCLTSGVMANWGISVPTRHCLSRRFDNAPFINSWMPPEVVSSYIQSDSSLADFREHIEYGIHGNTHVGLGGDAATKYAAADFFFHMHHANIDRLWWLWQNNHARGMSMYNGIGSQGAASLNDVIPNGGGIGFGGERVGSVMVLGFNGVCYSYDSAPSPPRNFPASGPTQKGSHRNAMSQDGDDQERVRSRPPSAADTAEALPGDSDIPSHRFLSGASDPTGSDLEAIRMRASLDPDQLRAFYPGLVHVSRDGHQRTPAIVDDLSGDTRTALQAKIPYPALLSKDWVAMHGFDYAKVEQVHREACYLIELLNNSTYRSPY</sequence>
<gene>
    <name evidence="1" type="ORF">FBU59_001134</name>
</gene>
<comment type="caution">
    <text evidence="1">The sequence shown here is derived from an EMBL/GenBank/DDBJ whole genome shotgun (WGS) entry which is preliminary data.</text>
</comment>
<keyword evidence="2" id="KW-1185">Reference proteome</keyword>
<organism evidence="1 2">
    <name type="scientific">Linderina macrospora</name>
    <dbReference type="NCBI Taxonomy" id="4868"/>
    <lineage>
        <taxon>Eukaryota</taxon>
        <taxon>Fungi</taxon>
        <taxon>Fungi incertae sedis</taxon>
        <taxon>Zoopagomycota</taxon>
        <taxon>Kickxellomycotina</taxon>
        <taxon>Kickxellomycetes</taxon>
        <taxon>Kickxellales</taxon>
        <taxon>Kickxellaceae</taxon>
        <taxon>Linderina</taxon>
    </lineage>
</organism>
<name>A0ACC1JF58_9FUNG</name>
<evidence type="ECO:0000313" key="2">
    <source>
        <dbReference type="Proteomes" id="UP001150603"/>
    </source>
</evidence>
<proteinExistence type="predicted"/>
<evidence type="ECO:0000313" key="1">
    <source>
        <dbReference type="EMBL" id="KAJ1949462.1"/>
    </source>
</evidence>
<protein>
    <submittedName>
        <fullName evidence="1">Uncharacterized protein</fullName>
    </submittedName>
</protein>
<dbReference type="EMBL" id="JANBPW010000449">
    <property type="protein sequence ID" value="KAJ1949462.1"/>
    <property type="molecule type" value="Genomic_DNA"/>
</dbReference>
<reference evidence="1" key="1">
    <citation type="submission" date="2022-07" db="EMBL/GenBank/DDBJ databases">
        <title>Phylogenomic reconstructions and comparative analyses of Kickxellomycotina fungi.</title>
        <authorList>
            <person name="Reynolds N.K."/>
            <person name="Stajich J.E."/>
            <person name="Barry K."/>
            <person name="Grigoriev I.V."/>
            <person name="Crous P."/>
            <person name="Smith M.E."/>
        </authorList>
    </citation>
    <scope>NUCLEOTIDE SEQUENCE</scope>
    <source>
        <strain evidence="1">NRRL 5244</strain>
    </source>
</reference>
<dbReference type="Proteomes" id="UP001150603">
    <property type="component" value="Unassembled WGS sequence"/>
</dbReference>
<accession>A0ACC1JF58</accession>